<feature type="domain" description="C-type lectin" evidence="1">
    <location>
        <begin position="31"/>
        <end position="77"/>
    </location>
</feature>
<dbReference type="EMBL" id="JAMKFB020000003">
    <property type="protein sequence ID" value="KAL0198085.1"/>
    <property type="molecule type" value="Genomic_DNA"/>
</dbReference>
<keyword evidence="3" id="KW-1185">Reference proteome</keyword>
<sequence>PTLPPAVDPLPPLLGTPLEFGGVQYRILQKSLDWHGALGLCESVNGSLAAVRDPRQHAYLILLLSTLRKPAWIGLHNDG</sequence>
<evidence type="ECO:0000313" key="3">
    <source>
        <dbReference type="Proteomes" id="UP001529510"/>
    </source>
</evidence>
<dbReference type="Pfam" id="PF00059">
    <property type="entry name" value="Lectin_C"/>
    <property type="match status" value="1"/>
</dbReference>
<reference evidence="2 3" key="1">
    <citation type="submission" date="2024-05" db="EMBL/GenBank/DDBJ databases">
        <title>Genome sequencing and assembly of Indian major carp, Cirrhinus mrigala (Hamilton, 1822).</title>
        <authorList>
            <person name="Mohindra V."/>
            <person name="Chowdhury L.M."/>
            <person name="Lal K."/>
            <person name="Jena J.K."/>
        </authorList>
    </citation>
    <scope>NUCLEOTIDE SEQUENCE [LARGE SCALE GENOMIC DNA]</scope>
    <source>
        <strain evidence="2">CM1030</strain>
        <tissue evidence="2">Blood</tissue>
    </source>
</reference>
<comment type="caution">
    <text evidence="2">The sequence shown here is derived from an EMBL/GenBank/DDBJ whole genome shotgun (WGS) entry which is preliminary data.</text>
</comment>
<dbReference type="InterPro" id="IPR016186">
    <property type="entry name" value="C-type_lectin-like/link_sf"/>
</dbReference>
<gene>
    <name evidence="2" type="ORF">M9458_006625</name>
</gene>
<evidence type="ECO:0000313" key="2">
    <source>
        <dbReference type="EMBL" id="KAL0198085.1"/>
    </source>
</evidence>
<accession>A0ABD0RJ09</accession>
<dbReference type="Proteomes" id="UP001529510">
    <property type="component" value="Unassembled WGS sequence"/>
</dbReference>
<feature type="non-terminal residue" evidence="2">
    <location>
        <position position="1"/>
    </location>
</feature>
<dbReference type="InterPro" id="IPR001304">
    <property type="entry name" value="C-type_lectin-like"/>
</dbReference>
<protein>
    <recommendedName>
        <fullName evidence="1">C-type lectin domain-containing protein</fullName>
    </recommendedName>
</protein>
<name>A0ABD0RJ09_CIRMR</name>
<organism evidence="2 3">
    <name type="scientific">Cirrhinus mrigala</name>
    <name type="common">Mrigala</name>
    <dbReference type="NCBI Taxonomy" id="683832"/>
    <lineage>
        <taxon>Eukaryota</taxon>
        <taxon>Metazoa</taxon>
        <taxon>Chordata</taxon>
        <taxon>Craniata</taxon>
        <taxon>Vertebrata</taxon>
        <taxon>Euteleostomi</taxon>
        <taxon>Actinopterygii</taxon>
        <taxon>Neopterygii</taxon>
        <taxon>Teleostei</taxon>
        <taxon>Ostariophysi</taxon>
        <taxon>Cypriniformes</taxon>
        <taxon>Cyprinidae</taxon>
        <taxon>Labeoninae</taxon>
        <taxon>Labeonini</taxon>
        <taxon>Cirrhinus</taxon>
    </lineage>
</organism>
<proteinExistence type="predicted"/>
<feature type="non-terminal residue" evidence="2">
    <location>
        <position position="79"/>
    </location>
</feature>
<dbReference type="InterPro" id="IPR016187">
    <property type="entry name" value="CTDL_fold"/>
</dbReference>
<dbReference type="AlphaFoldDB" id="A0ABD0RJ09"/>
<evidence type="ECO:0000259" key="1">
    <source>
        <dbReference type="Pfam" id="PF00059"/>
    </source>
</evidence>
<dbReference type="SUPFAM" id="SSF56436">
    <property type="entry name" value="C-type lectin-like"/>
    <property type="match status" value="1"/>
</dbReference>
<dbReference type="CDD" id="cd00037">
    <property type="entry name" value="CLECT"/>
    <property type="match status" value="1"/>
</dbReference>
<dbReference type="Gene3D" id="3.10.100.10">
    <property type="entry name" value="Mannose-Binding Protein A, subunit A"/>
    <property type="match status" value="1"/>
</dbReference>